<dbReference type="PATRIC" id="fig|1813736.3.peg.3308"/>
<keyword evidence="2" id="KW-0670">Pyruvate</keyword>
<proteinExistence type="predicted"/>
<keyword evidence="3" id="KW-1185">Reference proteome</keyword>
<dbReference type="STRING" id="1855912.LuPra_03108"/>
<dbReference type="InterPro" id="IPR013022">
    <property type="entry name" value="Xyl_isomerase-like_TIM-brl"/>
</dbReference>
<feature type="domain" description="Xylose isomerase-like TIM barrel" evidence="1">
    <location>
        <begin position="28"/>
        <end position="287"/>
    </location>
</feature>
<dbReference type="AlphaFoldDB" id="A0A143PN27"/>
<keyword evidence="2" id="KW-0413">Isomerase</keyword>
<organism evidence="2 3">
    <name type="scientific">Luteitalea pratensis</name>
    <dbReference type="NCBI Taxonomy" id="1855912"/>
    <lineage>
        <taxon>Bacteria</taxon>
        <taxon>Pseudomonadati</taxon>
        <taxon>Acidobacteriota</taxon>
        <taxon>Vicinamibacteria</taxon>
        <taxon>Vicinamibacterales</taxon>
        <taxon>Vicinamibacteraceae</taxon>
        <taxon>Luteitalea</taxon>
    </lineage>
</organism>
<dbReference type="Gene3D" id="3.20.20.150">
    <property type="entry name" value="Divalent-metal-dependent TIM barrel enzymes"/>
    <property type="match status" value="1"/>
</dbReference>
<reference evidence="2 3" key="1">
    <citation type="journal article" date="2016" name="Genome Announc.">
        <title>First Complete Genome Sequence of a Subdivision 6 Acidobacterium Strain.</title>
        <authorList>
            <person name="Huang S."/>
            <person name="Vieira S."/>
            <person name="Bunk B."/>
            <person name="Riedel T."/>
            <person name="Sproer C."/>
            <person name="Overmann J."/>
        </authorList>
    </citation>
    <scope>NUCLEOTIDE SEQUENCE [LARGE SCALE GENOMIC DNA]</scope>
    <source>
        <strain evidence="3">DSM 100886 HEG_-6_39</strain>
    </source>
</reference>
<sequence length="295" mass="32720">MPPRISVFPKCYFDELCAGRMDYLQWLRDAKGLGGEGIEHYDGFLAPLGPDGAARVCEVMEETGQASSLLCFSPDFTHPDADERRRQVARQKAAIDMSVALGLRHCRTLSGQRLPGMTRAEGVQRTVEGIRASLEYAAERDVVLCMENHYKDGNWTYPEFAQAEDVFLEIVEQIDHPNFGVQYDPSNAIVGGYDPLAFLEKVRHRVVSMHASDRYLEEGATLEDLKQADGSTGYSAALKHGETGKGLNDYDTIFGILAEAGYDGWISIEDGMNGLDELARSAEFLKAKRAQYYGS</sequence>
<reference evidence="3" key="2">
    <citation type="submission" date="2016-04" db="EMBL/GenBank/DDBJ databases">
        <title>First Complete Genome Sequence of a Subdivision 6 Acidobacterium.</title>
        <authorList>
            <person name="Huang S."/>
            <person name="Vieira S."/>
            <person name="Bunk B."/>
            <person name="Riedel T."/>
            <person name="Sproeer C."/>
            <person name="Overmann J."/>
        </authorList>
    </citation>
    <scope>NUCLEOTIDE SEQUENCE [LARGE SCALE GENOMIC DNA]</scope>
    <source>
        <strain evidence="3">DSM 100886 HEG_-6_39</strain>
    </source>
</reference>
<dbReference type="InterPro" id="IPR036237">
    <property type="entry name" value="Xyl_isomerase-like_sf"/>
</dbReference>
<dbReference type="SUPFAM" id="SSF51658">
    <property type="entry name" value="Xylose isomerase-like"/>
    <property type="match status" value="1"/>
</dbReference>
<evidence type="ECO:0000313" key="3">
    <source>
        <dbReference type="Proteomes" id="UP000076079"/>
    </source>
</evidence>
<protein>
    <submittedName>
        <fullName evidence="2">Hydroxypyruvate isomerase</fullName>
    </submittedName>
</protein>
<dbReference type="EMBL" id="CP015136">
    <property type="protein sequence ID" value="AMY09881.1"/>
    <property type="molecule type" value="Genomic_DNA"/>
</dbReference>
<dbReference type="Proteomes" id="UP000076079">
    <property type="component" value="Chromosome"/>
</dbReference>
<dbReference type="InterPro" id="IPR050312">
    <property type="entry name" value="IolE/XylAMocC-like"/>
</dbReference>
<dbReference type="KEGG" id="abac:LuPra_03108"/>
<gene>
    <name evidence="2" type="ORF">LuPra_03108</name>
</gene>
<dbReference type="OrthoDB" id="9815124at2"/>
<dbReference type="PANTHER" id="PTHR12110:SF41">
    <property type="entry name" value="INOSOSE DEHYDRATASE"/>
    <property type="match status" value="1"/>
</dbReference>
<evidence type="ECO:0000259" key="1">
    <source>
        <dbReference type="Pfam" id="PF01261"/>
    </source>
</evidence>
<dbReference type="PANTHER" id="PTHR12110">
    <property type="entry name" value="HYDROXYPYRUVATE ISOMERASE"/>
    <property type="match status" value="1"/>
</dbReference>
<dbReference type="RefSeq" id="WP_110171585.1">
    <property type="nucleotide sequence ID" value="NZ_CP015136.1"/>
</dbReference>
<dbReference type="Pfam" id="PF01261">
    <property type="entry name" value="AP_endonuc_2"/>
    <property type="match status" value="1"/>
</dbReference>
<name>A0A143PN27_LUTPR</name>
<accession>A0A143PN27</accession>
<evidence type="ECO:0000313" key="2">
    <source>
        <dbReference type="EMBL" id="AMY09881.1"/>
    </source>
</evidence>
<dbReference type="GO" id="GO:0016853">
    <property type="term" value="F:isomerase activity"/>
    <property type="evidence" value="ECO:0007669"/>
    <property type="project" value="UniProtKB-KW"/>
</dbReference>